<gene>
    <name evidence="1" type="ORF">GGX14DRAFT_388914</name>
</gene>
<organism evidence="1 2">
    <name type="scientific">Mycena pura</name>
    <dbReference type="NCBI Taxonomy" id="153505"/>
    <lineage>
        <taxon>Eukaryota</taxon>
        <taxon>Fungi</taxon>
        <taxon>Dikarya</taxon>
        <taxon>Basidiomycota</taxon>
        <taxon>Agaricomycotina</taxon>
        <taxon>Agaricomycetes</taxon>
        <taxon>Agaricomycetidae</taxon>
        <taxon>Agaricales</taxon>
        <taxon>Marasmiineae</taxon>
        <taxon>Mycenaceae</taxon>
        <taxon>Mycena</taxon>
    </lineage>
</organism>
<evidence type="ECO:0000313" key="2">
    <source>
        <dbReference type="Proteomes" id="UP001219525"/>
    </source>
</evidence>
<dbReference type="Proteomes" id="UP001219525">
    <property type="component" value="Unassembled WGS sequence"/>
</dbReference>
<dbReference type="AlphaFoldDB" id="A0AAD6YJY4"/>
<accession>A0AAD6YJY4</accession>
<evidence type="ECO:0000313" key="1">
    <source>
        <dbReference type="EMBL" id="KAJ7220481.1"/>
    </source>
</evidence>
<proteinExistence type="predicted"/>
<comment type="caution">
    <text evidence="1">The sequence shown here is derived from an EMBL/GenBank/DDBJ whole genome shotgun (WGS) entry which is preliminary data.</text>
</comment>
<sequence>MFRWAGGGLVTLELLPNLKSRSPFSRAYDWRRASFNSATSALTPFSLVLFNLASGVHIKLMRAGTWIRARKAPDNLANFASARFMHTEETYPVFLDTKAFHILRKLMVIGKLFKVDVHKVHEVPAWSYWAAGLGYHALKS</sequence>
<reference evidence="1" key="1">
    <citation type="submission" date="2023-03" db="EMBL/GenBank/DDBJ databases">
        <title>Massive genome expansion in bonnet fungi (Mycena s.s.) driven by repeated elements and novel gene families across ecological guilds.</title>
        <authorList>
            <consortium name="Lawrence Berkeley National Laboratory"/>
            <person name="Harder C.B."/>
            <person name="Miyauchi S."/>
            <person name="Viragh M."/>
            <person name="Kuo A."/>
            <person name="Thoen E."/>
            <person name="Andreopoulos B."/>
            <person name="Lu D."/>
            <person name="Skrede I."/>
            <person name="Drula E."/>
            <person name="Henrissat B."/>
            <person name="Morin E."/>
            <person name="Kohler A."/>
            <person name="Barry K."/>
            <person name="LaButti K."/>
            <person name="Morin E."/>
            <person name="Salamov A."/>
            <person name="Lipzen A."/>
            <person name="Mereny Z."/>
            <person name="Hegedus B."/>
            <person name="Baldrian P."/>
            <person name="Stursova M."/>
            <person name="Weitz H."/>
            <person name="Taylor A."/>
            <person name="Grigoriev I.V."/>
            <person name="Nagy L.G."/>
            <person name="Martin F."/>
            <person name="Kauserud H."/>
        </authorList>
    </citation>
    <scope>NUCLEOTIDE SEQUENCE</scope>
    <source>
        <strain evidence="1">9144</strain>
    </source>
</reference>
<dbReference type="EMBL" id="JARJCW010000009">
    <property type="protein sequence ID" value="KAJ7220481.1"/>
    <property type="molecule type" value="Genomic_DNA"/>
</dbReference>
<protein>
    <submittedName>
        <fullName evidence="1">Uncharacterized protein</fullName>
    </submittedName>
</protein>
<keyword evidence="2" id="KW-1185">Reference proteome</keyword>
<name>A0AAD6YJY4_9AGAR</name>